<dbReference type="PANTHER" id="PTHR11815:SF10">
    <property type="entry name" value="SUCCINATE--COA LIGASE [GDP-FORMING] SUBUNIT BETA, MITOCHONDRIAL"/>
    <property type="match status" value="1"/>
</dbReference>
<dbReference type="OrthoDB" id="9802602at2"/>
<dbReference type="GO" id="GO:0005829">
    <property type="term" value="C:cytosol"/>
    <property type="evidence" value="ECO:0007669"/>
    <property type="project" value="TreeGrafter"/>
</dbReference>
<dbReference type="AlphaFoldDB" id="A0A318LTL4"/>
<dbReference type="GO" id="GO:0000287">
    <property type="term" value="F:magnesium ion binding"/>
    <property type="evidence" value="ECO:0007669"/>
    <property type="project" value="UniProtKB-UniRule"/>
</dbReference>
<dbReference type="PANTHER" id="PTHR11815">
    <property type="entry name" value="SUCCINYL-COA SYNTHETASE BETA CHAIN"/>
    <property type="match status" value="1"/>
</dbReference>
<dbReference type="EMBL" id="MASU01000002">
    <property type="protein sequence ID" value="PXY38043.1"/>
    <property type="molecule type" value="Genomic_DNA"/>
</dbReference>
<dbReference type="InterPro" id="IPR005809">
    <property type="entry name" value="Succ_CoA_ligase-like_bsu"/>
</dbReference>
<comment type="caution">
    <text evidence="8">Lacks conserved residue(s) required for the propagation of feature annotation.</text>
</comment>
<evidence type="ECO:0000256" key="5">
    <source>
        <dbReference type="ARBA" id="ARBA00022741"/>
    </source>
</evidence>
<keyword evidence="11" id="KW-1185">Reference proteome</keyword>
<sequence length="389" mass="40606">MDLYEYQAKDLFAAHGVPVLPGAVASNPEEARAAAEEIGGQVVVKAQVKTGGRGKAGGVKLAQDPAEAQEKAEAILGLDIKGHVTRRVLVTEASDIAQEYYFSFLLDRANRTFLAMASAEGGMEIEQLAHERPEALAKVAVDPIAGVDKATATAILTQGGFPAEIREQAAEVVVKLWETFVAEDATLVEVNPLVRDPQDRIVALDGKVTLDGNAAFRHPEHEQLVDTQAEDPLEAKAKAKDLNYVKLDGEVGIIGNGAGLVMSTLDVVAYAGQRHGGVKPANFLDIGGGASAEVMAAGLDVILGDPAVKSVFVNVFGGITACDAVATGIVEALKILGDEATKPLVVRLDGNNVEEGRAILDRANHPLVTQVDTMDNAADKAAQLAAAGA</sequence>
<dbReference type="SUPFAM" id="SSF52210">
    <property type="entry name" value="Succinyl-CoA synthetase domains"/>
    <property type="match status" value="1"/>
</dbReference>
<dbReference type="FunFam" id="3.30.470.20:FF:000002">
    <property type="entry name" value="Succinate--CoA ligase [ADP-forming] subunit beta"/>
    <property type="match status" value="1"/>
</dbReference>
<dbReference type="GO" id="GO:0006104">
    <property type="term" value="P:succinyl-CoA metabolic process"/>
    <property type="evidence" value="ECO:0007669"/>
    <property type="project" value="TreeGrafter"/>
</dbReference>
<dbReference type="InterPro" id="IPR005811">
    <property type="entry name" value="SUCC_ACL_C"/>
</dbReference>
<dbReference type="Gene3D" id="3.30.470.20">
    <property type="entry name" value="ATP-grasp fold, B domain"/>
    <property type="match status" value="1"/>
</dbReference>
<evidence type="ECO:0000256" key="6">
    <source>
        <dbReference type="ARBA" id="ARBA00022840"/>
    </source>
</evidence>
<gene>
    <name evidence="8" type="primary">sucC</name>
    <name evidence="10" type="ORF">BA062_05450</name>
</gene>
<reference evidence="10 11" key="1">
    <citation type="submission" date="2016-07" db="EMBL/GenBank/DDBJ databases">
        <title>Draft genome sequence of Prauserella sp. YIM 121212, isolated from alkaline soil.</title>
        <authorList>
            <person name="Ruckert C."/>
            <person name="Albersmeier A."/>
            <person name="Jiang C.-L."/>
            <person name="Jiang Y."/>
            <person name="Kalinowski J."/>
            <person name="Schneider O."/>
            <person name="Winkler A."/>
            <person name="Zotchev S.B."/>
        </authorList>
    </citation>
    <scope>NUCLEOTIDE SEQUENCE [LARGE SCALE GENOMIC DNA]</scope>
    <source>
        <strain evidence="10 11">YIM 121212</strain>
    </source>
</reference>
<evidence type="ECO:0000259" key="9">
    <source>
        <dbReference type="PROSITE" id="PS50975"/>
    </source>
</evidence>
<dbReference type="RefSeq" id="WP_110334911.1">
    <property type="nucleotide sequence ID" value="NZ_MASU01000002.1"/>
</dbReference>
<feature type="domain" description="ATP-grasp" evidence="9">
    <location>
        <begin position="9"/>
        <end position="229"/>
    </location>
</feature>
<name>A0A318LTL4_9PSEU</name>
<evidence type="ECO:0000256" key="4">
    <source>
        <dbReference type="ARBA" id="ARBA00022723"/>
    </source>
</evidence>
<dbReference type="InterPro" id="IPR011761">
    <property type="entry name" value="ATP-grasp"/>
</dbReference>
<feature type="binding site" evidence="8">
    <location>
        <position position="45"/>
    </location>
    <ligand>
        <name>ATP</name>
        <dbReference type="ChEBI" id="CHEBI:30616"/>
    </ligand>
</feature>
<dbReference type="GO" id="GO:0042709">
    <property type="term" value="C:succinate-CoA ligase complex"/>
    <property type="evidence" value="ECO:0007669"/>
    <property type="project" value="TreeGrafter"/>
</dbReference>
<dbReference type="InterPro" id="IPR016102">
    <property type="entry name" value="Succinyl-CoA_synth-like"/>
</dbReference>
<comment type="cofactor">
    <cofactor evidence="8">
        <name>Mg(2+)</name>
        <dbReference type="ChEBI" id="CHEBI:18420"/>
    </cofactor>
    <text evidence="8">Binds 1 Mg(2+) ion per subunit.</text>
</comment>
<proteinExistence type="inferred from homology"/>
<comment type="caution">
    <text evidence="10">The sequence shown here is derived from an EMBL/GenBank/DDBJ whole genome shotgun (WGS) entry which is preliminary data.</text>
</comment>
<keyword evidence="5 8" id="KW-0547">Nucleotide-binding</keyword>
<feature type="binding site" evidence="8">
    <location>
        <position position="99"/>
    </location>
    <ligand>
        <name>ATP</name>
        <dbReference type="ChEBI" id="CHEBI:30616"/>
    </ligand>
</feature>
<evidence type="ECO:0000256" key="8">
    <source>
        <dbReference type="HAMAP-Rule" id="MF_00558"/>
    </source>
</evidence>
<feature type="binding site" evidence="8">
    <location>
        <position position="256"/>
    </location>
    <ligand>
        <name>substrate</name>
        <note>ligand shared with subunit alpha</note>
    </ligand>
</feature>
<feature type="binding site" evidence="8">
    <location>
        <position position="94"/>
    </location>
    <ligand>
        <name>ATP</name>
        <dbReference type="ChEBI" id="CHEBI:30616"/>
    </ligand>
</feature>
<dbReference type="GO" id="GO:0004776">
    <property type="term" value="F:succinate-CoA ligase (GDP-forming) activity"/>
    <property type="evidence" value="ECO:0007669"/>
    <property type="project" value="RHEA"/>
</dbReference>
<dbReference type="EC" id="6.2.1.5" evidence="8"/>
<keyword evidence="6 8" id="KW-0067">ATP-binding</keyword>
<comment type="pathway">
    <text evidence="8">Carbohydrate metabolism; tricarboxylic acid cycle; succinate from succinyl-CoA (ligase route): step 1/1.</text>
</comment>
<dbReference type="FunFam" id="3.30.1490.20:FF:000014">
    <property type="entry name" value="Succinate--CoA ligase [ADP-forming] subunit beta"/>
    <property type="match status" value="1"/>
</dbReference>
<comment type="catalytic activity">
    <reaction evidence="8">
        <text>succinate + ATP + CoA = succinyl-CoA + ADP + phosphate</text>
        <dbReference type="Rhea" id="RHEA:17661"/>
        <dbReference type="ChEBI" id="CHEBI:30031"/>
        <dbReference type="ChEBI" id="CHEBI:30616"/>
        <dbReference type="ChEBI" id="CHEBI:43474"/>
        <dbReference type="ChEBI" id="CHEBI:57287"/>
        <dbReference type="ChEBI" id="CHEBI:57292"/>
        <dbReference type="ChEBI" id="CHEBI:456216"/>
        <dbReference type="EC" id="6.2.1.5"/>
    </reaction>
</comment>
<dbReference type="FunFam" id="3.40.50.261:FF:000007">
    <property type="entry name" value="Succinate--CoA ligase [ADP-forming] subunit beta"/>
    <property type="match status" value="1"/>
</dbReference>
<keyword evidence="3 8" id="KW-0436">Ligase</keyword>
<dbReference type="Pfam" id="PF08442">
    <property type="entry name" value="ATP-grasp_2"/>
    <property type="match status" value="1"/>
</dbReference>
<keyword evidence="2 8" id="KW-0816">Tricarboxylic acid cycle</keyword>
<accession>A0A318LTL4</accession>
<dbReference type="GO" id="GO:0004775">
    <property type="term" value="F:succinate-CoA ligase (ADP-forming) activity"/>
    <property type="evidence" value="ECO:0007669"/>
    <property type="project" value="UniProtKB-UniRule"/>
</dbReference>
<dbReference type="Pfam" id="PF00549">
    <property type="entry name" value="Ligase_CoA"/>
    <property type="match status" value="1"/>
</dbReference>
<protein>
    <recommendedName>
        <fullName evidence="8">Succinate--CoA ligase [ADP-forming] subunit beta</fullName>
        <ecNumber evidence="8">6.2.1.5</ecNumber>
    </recommendedName>
    <alternativeName>
        <fullName evidence="8">Succinyl-CoA synthetase subunit beta</fullName>
        <shortName evidence="8">SCS-beta</shortName>
    </alternativeName>
</protein>
<dbReference type="Gene3D" id="3.30.1490.20">
    <property type="entry name" value="ATP-grasp fold, A domain"/>
    <property type="match status" value="1"/>
</dbReference>
<dbReference type="InterPro" id="IPR013815">
    <property type="entry name" value="ATP_grasp_subdomain_1"/>
</dbReference>
<dbReference type="HAMAP" id="MF_00558">
    <property type="entry name" value="Succ_CoA_beta"/>
    <property type="match status" value="1"/>
</dbReference>
<dbReference type="Gene3D" id="3.40.50.261">
    <property type="entry name" value="Succinyl-CoA synthetase domains"/>
    <property type="match status" value="1"/>
</dbReference>
<dbReference type="NCBIfam" id="TIGR01016">
    <property type="entry name" value="sucCoAbeta"/>
    <property type="match status" value="1"/>
</dbReference>
<evidence type="ECO:0000256" key="2">
    <source>
        <dbReference type="ARBA" id="ARBA00022532"/>
    </source>
</evidence>
<comment type="function">
    <text evidence="8">Succinyl-CoA synthetase functions in the citric acid cycle (TCA), coupling the hydrolysis of succinyl-CoA to the synthesis of either ATP or GTP and thus represents the only step of substrate-level phosphorylation in the TCA. The beta subunit provides nucleotide specificity of the enzyme and binds the substrate succinate, while the binding sites for coenzyme A and phosphate are found in the alpha subunit.</text>
</comment>
<evidence type="ECO:0000313" key="10">
    <source>
        <dbReference type="EMBL" id="PXY38043.1"/>
    </source>
</evidence>
<dbReference type="UniPathway" id="UPA00223">
    <property type="reaction ID" value="UER00999"/>
</dbReference>
<evidence type="ECO:0000256" key="7">
    <source>
        <dbReference type="ARBA" id="ARBA00022842"/>
    </source>
</evidence>
<evidence type="ECO:0000256" key="3">
    <source>
        <dbReference type="ARBA" id="ARBA00022598"/>
    </source>
</evidence>
<dbReference type="GO" id="GO:0005524">
    <property type="term" value="F:ATP binding"/>
    <property type="evidence" value="ECO:0007669"/>
    <property type="project" value="UniProtKB-UniRule"/>
</dbReference>
<dbReference type="InterPro" id="IPR013650">
    <property type="entry name" value="ATP-grasp_succ-CoA_synth-type"/>
</dbReference>
<dbReference type="Proteomes" id="UP000247892">
    <property type="component" value="Unassembled WGS sequence"/>
</dbReference>
<organism evidence="10 11">
    <name type="scientific">Prauserella flavalba</name>
    <dbReference type="NCBI Taxonomy" id="1477506"/>
    <lineage>
        <taxon>Bacteria</taxon>
        <taxon>Bacillati</taxon>
        <taxon>Actinomycetota</taxon>
        <taxon>Actinomycetes</taxon>
        <taxon>Pseudonocardiales</taxon>
        <taxon>Pseudonocardiaceae</taxon>
        <taxon>Prauserella</taxon>
    </lineage>
</organism>
<dbReference type="PIRSF" id="PIRSF001554">
    <property type="entry name" value="SucCS_beta"/>
    <property type="match status" value="1"/>
</dbReference>
<feature type="binding site" evidence="8">
    <location>
        <position position="205"/>
    </location>
    <ligand>
        <name>Mg(2+)</name>
        <dbReference type="ChEBI" id="CHEBI:18420"/>
    </ligand>
</feature>
<comment type="subunit">
    <text evidence="8">Heterotetramer of two alpha and two beta subunits.</text>
</comment>
<dbReference type="GO" id="GO:0006099">
    <property type="term" value="P:tricarboxylic acid cycle"/>
    <property type="evidence" value="ECO:0007669"/>
    <property type="project" value="UniProtKB-UniRule"/>
</dbReference>
<feature type="binding site" evidence="8">
    <location>
        <begin position="318"/>
        <end position="320"/>
    </location>
    <ligand>
        <name>substrate</name>
        <note>ligand shared with subunit alpha</note>
    </ligand>
</feature>
<dbReference type="NCBIfam" id="NF001913">
    <property type="entry name" value="PRK00696.1"/>
    <property type="match status" value="1"/>
</dbReference>
<evidence type="ECO:0000256" key="1">
    <source>
        <dbReference type="ARBA" id="ARBA00009182"/>
    </source>
</evidence>
<dbReference type="PROSITE" id="PS50975">
    <property type="entry name" value="ATP_GRASP"/>
    <property type="match status" value="1"/>
</dbReference>
<comment type="catalytic activity">
    <reaction evidence="8">
        <text>GTP + succinate + CoA = succinyl-CoA + GDP + phosphate</text>
        <dbReference type="Rhea" id="RHEA:22120"/>
        <dbReference type="ChEBI" id="CHEBI:30031"/>
        <dbReference type="ChEBI" id="CHEBI:37565"/>
        <dbReference type="ChEBI" id="CHEBI:43474"/>
        <dbReference type="ChEBI" id="CHEBI:57287"/>
        <dbReference type="ChEBI" id="CHEBI:57292"/>
        <dbReference type="ChEBI" id="CHEBI:58189"/>
    </reaction>
</comment>
<feature type="binding site" evidence="8">
    <location>
        <position position="191"/>
    </location>
    <ligand>
        <name>Mg(2+)</name>
        <dbReference type="ChEBI" id="CHEBI:18420"/>
    </ligand>
</feature>
<comment type="similarity">
    <text evidence="1 8">Belongs to the succinate/malate CoA ligase beta subunit family.</text>
</comment>
<keyword evidence="4 8" id="KW-0479">Metal-binding</keyword>
<feature type="binding site" evidence="8">
    <location>
        <begin position="52"/>
        <end position="54"/>
    </location>
    <ligand>
        <name>ATP</name>
        <dbReference type="ChEBI" id="CHEBI:30616"/>
    </ligand>
</feature>
<dbReference type="SUPFAM" id="SSF56059">
    <property type="entry name" value="Glutathione synthetase ATP-binding domain-like"/>
    <property type="match status" value="1"/>
</dbReference>
<evidence type="ECO:0000313" key="11">
    <source>
        <dbReference type="Proteomes" id="UP000247892"/>
    </source>
</evidence>
<keyword evidence="7 8" id="KW-0460">Magnesium</keyword>